<dbReference type="Gene3D" id="1.20.1600.10">
    <property type="entry name" value="Outer membrane efflux proteins (OEP)"/>
    <property type="match status" value="1"/>
</dbReference>
<keyword evidence="8" id="KW-0732">Signal</keyword>
<keyword evidence="10" id="KW-1185">Reference proteome</keyword>
<comment type="caution">
    <text evidence="9">The sequence shown here is derived from an EMBL/GenBank/DDBJ whole genome shotgun (WGS) entry which is preliminary data.</text>
</comment>
<evidence type="ECO:0000313" key="10">
    <source>
        <dbReference type="Proteomes" id="UP000288227"/>
    </source>
</evidence>
<accession>A0A401UE52</accession>
<dbReference type="Proteomes" id="UP000288227">
    <property type="component" value="Unassembled WGS sequence"/>
</dbReference>
<comment type="similarity">
    <text evidence="2">Belongs to the outer membrane factor (OMF) (TC 1.B.17) family.</text>
</comment>
<keyword evidence="7" id="KW-0998">Cell outer membrane</keyword>
<feature type="chain" id="PRO_5019021880" evidence="8">
    <location>
        <begin position="19"/>
        <end position="452"/>
    </location>
</feature>
<dbReference type="SUPFAM" id="SSF56954">
    <property type="entry name" value="Outer membrane efflux proteins (OEP)"/>
    <property type="match status" value="1"/>
</dbReference>
<evidence type="ECO:0000313" key="9">
    <source>
        <dbReference type="EMBL" id="GCC53188.1"/>
    </source>
</evidence>
<keyword evidence="3" id="KW-0813">Transport</keyword>
<dbReference type="PANTHER" id="PTHR30026:SF20">
    <property type="entry name" value="OUTER MEMBRANE PROTEIN TOLC"/>
    <property type="match status" value="1"/>
</dbReference>
<dbReference type="EMBL" id="BHXQ01000007">
    <property type="protein sequence ID" value="GCC53188.1"/>
    <property type="molecule type" value="Genomic_DNA"/>
</dbReference>
<gene>
    <name evidence="9" type="ORF">SanaruYs_34310</name>
</gene>
<dbReference type="RefSeq" id="WP_127123844.1">
    <property type="nucleotide sequence ID" value="NZ_BHXQ01000007.1"/>
</dbReference>
<reference evidence="9 10" key="1">
    <citation type="submission" date="2018-11" db="EMBL/GenBank/DDBJ databases">
        <title>Chryseotalea sanarue gen. nov., sp., nov., a member of the family Cytophagaceae, isolated from a brackish lake in Hamamatsu Japan.</title>
        <authorList>
            <person name="Maejima Y."/>
            <person name="Iino T."/>
            <person name="Muraguchi Y."/>
            <person name="Fukuda K."/>
            <person name="Ohkuma M."/>
            <person name="Moriuchi R."/>
            <person name="Dohra H."/>
            <person name="Kimbara K."/>
            <person name="Shintani M."/>
        </authorList>
    </citation>
    <scope>NUCLEOTIDE SEQUENCE [LARGE SCALE GENOMIC DNA]</scope>
    <source>
        <strain evidence="9 10">Ys</strain>
    </source>
</reference>
<comment type="subcellular location">
    <subcellularLocation>
        <location evidence="1">Cell outer membrane</location>
    </subcellularLocation>
</comment>
<dbReference type="InterPro" id="IPR051906">
    <property type="entry name" value="TolC-like"/>
</dbReference>
<evidence type="ECO:0000256" key="1">
    <source>
        <dbReference type="ARBA" id="ARBA00004442"/>
    </source>
</evidence>
<dbReference type="OrthoDB" id="9811587at2"/>
<keyword evidence="5" id="KW-0812">Transmembrane</keyword>
<keyword evidence="6" id="KW-0472">Membrane</keyword>
<evidence type="ECO:0000256" key="3">
    <source>
        <dbReference type="ARBA" id="ARBA00022448"/>
    </source>
</evidence>
<dbReference type="PANTHER" id="PTHR30026">
    <property type="entry name" value="OUTER MEMBRANE PROTEIN TOLC"/>
    <property type="match status" value="1"/>
</dbReference>
<dbReference type="GO" id="GO:0009279">
    <property type="term" value="C:cell outer membrane"/>
    <property type="evidence" value="ECO:0007669"/>
    <property type="project" value="UniProtKB-SubCell"/>
</dbReference>
<evidence type="ECO:0000256" key="7">
    <source>
        <dbReference type="ARBA" id="ARBA00023237"/>
    </source>
</evidence>
<sequence length="452" mass="50781">MRIVLILCIIVISFTAVAQAPLTLSFKEAVKLGLQNNLALNQAKNNLVTSTVAKNSSMLQLAPSVNIQGNAGRNDGNSFNQQEGQVINGVLDFVGANLNASMPLFNGMSTITTFKQTALQNDAQLNLVKRTDQDVITNVANQFLRCLLDQRLAIIQQKNLETQQQQYDQIREQVLAGSRPEVDLYNQDYQVKNAELLLLRSRNTLRNNKTILATTLQIDPLVSFELEEPAWDVNVADADVLSIEQLNETALENRSDLESAKATEKANRFGFYSAKGTYLPSINAFLQYGSRYNYIHPNPEENFFPNNRSFNDQFLTDNTQLTYGVSFTIPIFGGFQTRTNVVRSKMNYENAKLTTANTEIQVKSSVMLAYQNYRDARSNYEATNAQLKAAEISYNFEKERYSLGISDIVALTQATQNYTQAQGDFESARYTLMFQKILISYATGTLKFEDIP</sequence>
<dbReference type="Pfam" id="PF02321">
    <property type="entry name" value="OEP"/>
    <property type="match status" value="2"/>
</dbReference>
<name>A0A401UE52_9BACT</name>
<dbReference type="GO" id="GO:0015288">
    <property type="term" value="F:porin activity"/>
    <property type="evidence" value="ECO:0007669"/>
    <property type="project" value="TreeGrafter"/>
</dbReference>
<dbReference type="GO" id="GO:0015562">
    <property type="term" value="F:efflux transmembrane transporter activity"/>
    <property type="evidence" value="ECO:0007669"/>
    <property type="project" value="InterPro"/>
</dbReference>
<protein>
    <submittedName>
        <fullName evidence="9">TolC family protein</fullName>
    </submittedName>
</protein>
<dbReference type="AlphaFoldDB" id="A0A401UE52"/>
<evidence type="ECO:0000256" key="6">
    <source>
        <dbReference type="ARBA" id="ARBA00023136"/>
    </source>
</evidence>
<dbReference type="InterPro" id="IPR003423">
    <property type="entry name" value="OMP_efflux"/>
</dbReference>
<dbReference type="GO" id="GO:1990281">
    <property type="term" value="C:efflux pump complex"/>
    <property type="evidence" value="ECO:0007669"/>
    <property type="project" value="TreeGrafter"/>
</dbReference>
<keyword evidence="4" id="KW-1134">Transmembrane beta strand</keyword>
<evidence type="ECO:0000256" key="5">
    <source>
        <dbReference type="ARBA" id="ARBA00022692"/>
    </source>
</evidence>
<proteinExistence type="inferred from homology"/>
<evidence type="ECO:0000256" key="8">
    <source>
        <dbReference type="SAM" id="SignalP"/>
    </source>
</evidence>
<evidence type="ECO:0000256" key="4">
    <source>
        <dbReference type="ARBA" id="ARBA00022452"/>
    </source>
</evidence>
<evidence type="ECO:0000256" key="2">
    <source>
        <dbReference type="ARBA" id="ARBA00007613"/>
    </source>
</evidence>
<organism evidence="9 10">
    <name type="scientific">Chryseotalea sanaruensis</name>
    <dbReference type="NCBI Taxonomy" id="2482724"/>
    <lineage>
        <taxon>Bacteria</taxon>
        <taxon>Pseudomonadati</taxon>
        <taxon>Bacteroidota</taxon>
        <taxon>Cytophagia</taxon>
        <taxon>Cytophagales</taxon>
        <taxon>Chryseotaleaceae</taxon>
        <taxon>Chryseotalea</taxon>
    </lineage>
</organism>
<feature type="signal peptide" evidence="8">
    <location>
        <begin position="1"/>
        <end position="18"/>
    </location>
</feature>